<sequence length="401" mass="43901">MLKMRVVLFLMLVCLAASNTVWLRCSESLEEQIESASDGDLLRANANCEWTVDNAISIRSRVRIRGVRAKLKSGVGLTAIFKVLEPGVIIEDFVLTGNKDSVKEAFRMSLILVFKSDVIIRRGVFYDSSQNGVAVRANQGATDIVGGLLEDLEGHGCARDVVSISTRDNGQRGTRNITVRNVRAYDSKKKGAVEVSDGAEDITVDNIYAEKCLYAIDIQDHSKGELESNNRISISNVHAYRCKYAVRSETTDIGHSDIEISNVLAQGCVRTMALKNIRNLSIHNIRSEGNKGNGHAIELVNCDNLVLRDARFGNRLGTVSAVWVKNSKNARIYSVKLKSGSLFKYGITVLATLSEDFESLMLEENDVASASTVGIRILETNAQSSLGDIVLANNIGTIRQS</sequence>
<protein>
    <recommendedName>
        <fullName evidence="3">Right handed beta helix domain-containing protein</fullName>
    </recommendedName>
</protein>
<dbReference type="Gene3D" id="2.160.20.10">
    <property type="entry name" value="Single-stranded right-handed beta-helix, Pectin lyase-like"/>
    <property type="match status" value="1"/>
</dbReference>
<proteinExistence type="predicted"/>
<evidence type="ECO:0000256" key="1">
    <source>
        <dbReference type="SAM" id="SignalP"/>
    </source>
</evidence>
<evidence type="ECO:0000313" key="2">
    <source>
        <dbReference type="EMBL" id="CAE0059344.1"/>
    </source>
</evidence>
<feature type="signal peptide" evidence="1">
    <location>
        <begin position="1"/>
        <end position="18"/>
    </location>
</feature>
<dbReference type="EMBL" id="HBHW01035735">
    <property type="protein sequence ID" value="CAE0059344.1"/>
    <property type="molecule type" value="Transcribed_RNA"/>
</dbReference>
<feature type="chain" id="PRO_5030639294" description="Right handed beta helix domain-containing protein" evidence="1">
    <location>
        <begin position="19"/>
        <end position="401"/>
    </location>
</feature>
<keyword evidence="1" id="KW-0732">Signal</keyword>
<gene>
    <name evidence="2" type="ORF">RMAR00112_LOCUS27409</name>
</gene>
<organism evidence="2">
    <name type="scientific">Rhodosorus marinus</name>
    <dbReference type="NCBI Taxonomy" id="101924"/>
    <lineage>
        <taxon>Eukaryota</taxon>
        <taxon>Rhodophyta</taxon>
        <taxon>Stylonematophyceae</taxon>
        <taxon>Stylonematales</taxon>
        <taxon>Stylonemataceae</taxon>
        <taxon>Rhodosorus</taxon>
    </lineage>
</organism>
<dbReference type="SMART" id="SM00710">
    <property type="entry name" value="PbH1"/>
    <property type="match status" value="6"/>
</dbReference>
<dbReference type="InterPro" id="IPR012334">
    <property type="entry name" value="Pectin_lyas_fold"/>
</dbReference>
<dbReference type="AlphaFoldDB" id="A0A7S3EJT5"/>
<evidence type="ECO:0008006" key="3">
    <source>
        <dbReference type="Google" id="ProtNLM"/>
    </source>
</evidence>
<dbReference type="InterPro" id="IPR011050">
    <property type="entry name" value="Pectin_lyase_fold/virulence"/>
</dbReference>
<accession>A0A7S3EJT5</accession>
<dbReference type="InterPro" id="IPR006626">
    <property type="entry name" value="PbH1"/>
</dbReference>
<dbReference type="SUPFAM" id="SSF51126">
    <property type="entry name" value="Pectin lyase-like"/>
    <property type="match status" value="2"/>
</dbReference>
<name>A0A7S3EJT5_9RHOD</name>
<reference evidence="2" key="1">
    <citation type="submission" date="2021-01" db="EMBL/GenBank/DDBJ databases">
        <authorList>
            <person name="Corre E."/>
            <person name="Pelletier E."/>
            <person name="Niang G."/>
            <person name="Scheremetjew M."/>
            <person name="Finn R."/>
            <person name="Kale V."/>
            <person name="Holt S."/>
            <person name="Cochrane G."/>
            <person name="Meng A."/>
            <person name="Brown T."/>
            <person name="Cohen L."/>
        </authorList>
    </citation>
    <scope>NUCLEOTIDE SEQUENCE</scope>
    <source>
        <strain evidence="2">CCMP 769</strain>
    </source>
</reference>